<evidence type="ECO:0000259" key="1">
    <source>
        <dbReference type="Pfam" id="PF16473"/>
    </source>
</evidence>
<name>A0A382SDK2_9ZZZZ</name>
<organism evidence="2">
    <name type="scientific">marine metagenome</name>
    <dbReference type="NCBI Taxonomy" id="408172"/>
    <lineage>
        <taxon>unclassified sequences</taxon>
        <taxon>metagenomes</taxon>
        <taxon>ecological metagenomes</taxon>
    </lineage>
</organism>
<dbReference type="EMBL" id="UINC01127695">
    <property type="protein sequence ID" value="SVD06981.1"/>
    <property type="molecule type" value="Genomic_DNA"/>
</dbReference>
<dbReference type="AlphaFoldDB" id="A0A382SDK2"/>
<feature type="non-terminal residue" evidence="2">
    <location>
        <position position="74"/>
    </location>
</feature>
<sequence length="74" mass="8347">MKDTVILDIETLGSVNNCVILSVGMVAVDSTKDYTFKELIDNGYYAKLNVKSQVDAGRKIYKDTLEWWNQQGEA</sequence>
<dbReference type="Pfam" id="PF16473">
    <property type="entry name" value="Rv2179c-like"/>
    <property type="match status" value="1"/>
</dbReference>
<proteinExistence type="predicted"/>
<dbReference type="InterPro" id="IPR033390">
    <property type="entry name" value="Rv2179c-like"/>
</dbReference>
<evidence type="ECO:0000313" key="2">
    <source>
        <dbReference type="EMBL" id="SVD06981.1"/>
    </source>
</evidence>
<feature type="domain" description="3'-5' exoribonuclease Rv2179c-like" evidence="1">
    <location>
        <begin position="4"/>
        <end position="73"/>
    </location>
</feature>
<gene>
    <name evidence="2" type="ORF">METZ01_LOCUS359835</name>
</gene>
<protein>
    <recommendedName>
        <fullName evidence="1">3'-5' exoribonuclease Rv2179c-like domain-containing protein</fullName>
    </recommendedName>
</protein>
<accession>A0A382SDK2</accession>
<reference evidence="2" key="1">
    <citation type="submission" date="2018-05" db="EMBL/GenBank/DDBJ databases">
        <authorList>
            <person name="Lanie J.A."/>
            <person name="Ng W.-L."/>
            <person name="Kazmierczak K.M."/>
            <person name="Andrzejewski T.M."/>
            <person name="Davidsen T.M."/>
            <person name="Wayne K.J."/>
            <person name="Tettelin H."/>
            <person name="Glass J.I."/>
            <person name="Rusch D."/>
            <person name="Podicherti R."/>
            <person name="Tsui H.-C.T."/>
            <person name="Winkler M.E."/>
        </authorList>
    </citation>
    <scope>NUCLEOTIDE SEQUENCE</scope>
</reference>